<evidence type="ECO:0000313" key="2">
    <source>
        <dbReference type="EMBL" id="PNW15612.1"/>
    </source>
</evidence>
<organism evidence="2 3">
    <name type="scientific">Chryseobacterium lactis</name>
    <dbReference type="NCBI Taxonomy" id="1241981"/>
    <lineage>
        <taxon>Bacteria</taxon>
        <taxon>Pseudomonadati</taxon>
        <taxon>Bacteroidota</taxon>
        <taxon>Flavobacteriia</taxon>
        <taxon>Flavobacteriales</taxon>
        <taxon>Weeksellaceae</taxon>
        <taxon>Chryseobacterium group</taxon>
        <taxon>Chryseobacterium</taxon>
    </lineage>
</organism>
<reference evidence="1 4" key="2">
    <citation type="submission" date="2018-11" db="EMBL/GenBank/DDBJ databases">
        <title>Proposal to divide the Flavobacteriaceae and reorganize its genera based on Amino Acid Identity values calculated from whole genome sequences.</title>
        <authorList>
            <person name="Nicholson A.C."/>
            <person name="Gulvik C.A."/>
            <person name="Whitney A.M."/>
            <person name="Humrighouse B.W."/>
            <person name="Bell M."/>
            <person name="Holmes B."/>
            <person name="Steigerwalt A.G."/>
            <person name="Villarma A."/>
            <person name="Sheth M."/>
            <person name="Batra D."/>
            <person name="Pryor J."/>
            <person name="Bernardet J.-F."/>
            <person name="Hugo C."/>
            <person name="Kampfer P."/>
            <person name="Newman J."/>
            <person name="McQuiston J.R."/>
        </authorList>
    </citation>
    <scope>NUCLEOTIDE SEQUENCE [LARGE SCALE GENOMIC DNA]</scope>
    <source>
        <strain evidence="1 4">KC_1864</strain>
    </source>
</reference>
<dbReference type="RefSeq" id="WP_103289111.1">
    <property type="nucleotide sequence ID" value="NZ_CP033924.1"/>
</dbReference>
<dbReference type="Proteomes" id="UP000279972">
    <property type="component" value="Chromosome"/>
</dbReference>
<keyword evidence="4" id="KW-1185">Reference proteome</keyword>
<dbReference type="AlphaFoldDB" id="A0A3G6RP71"/>
<sequence length="270" mass="29851">MSAGLGDVFSASGFLSTVANGALTGAGTGGVTALITGQNFFEGVWKGAVIGGGVAAVSYTASYLANGSYKSYYTTDNEIAQNGESYDAKISNETMNKSVNTKRIKNFTNEEIQEFGIGKEYVGKPTLDGHLLLGNEKRVLGWTKPVDFFTGKSDIVYSPLAAQNDILLGKVMVHETAHAFSQRFLSLSIEINSSYDVRLNTTDHLAIYKLEHLYATKQLYFKNGYVDITKIKGVFMEDINFTYNALSPFEKLFFNKAYDSFYKIFNRFMK</sequence>
<evidence type="ECO:0000313" key="1">
    <source>
        <dbReference type="EMBL" id="AZA81763.1"/>
    </source>
</evidence>
<name>A0A3G6RP71_CHRLC</name>
<evidence type="ECO:0000313" key="4">
    <source>
        <dbReference type="Proteomes" id="UP000279972"/>
    </source>
</evidence>
<dbReference type="KEGG" id="clac:EG342_07480"/>
<evidence type="ECO:0008006" key="5">
    <source>
        <dbReference type="Google" id="ProtNLM"/>
    </source>
</evidence>
<gene>
    <name evidence="2" type="ORF">C1637_04085</name>
    <name evidence="1" type="ORF">EG342_07480</name>
</gene>
<reference evidence="2 3" key="1">
    <citation type="submission" date="2018-01" db="EMBL/GenBank/DDBJ databases">
        <title>Draft genome sequences of Chryseobacterium lactis NCTC11390, Chryseobacterium oncorhynchi 701B-08, and Chryseobacterium viscerum 687B-08.</title>
        <authorList>
            <person name="Jeong J.-J."/>
            <person name="Lee Y.J."/>
            <person name="Park B."/>
            <person name="Choi I.-G."/>
            <person name="Kim K.D."/>
        </authorList>
    </citation>
    <scope>NUCLEOTIDE SEQUENCE [LARGE SCALE GENOMIC DNA]</scope>
    <source>
        <strain evidence="2 3">NCTC11390</strain>
    </source>
</reference>
<dbReference type="EMBL" id="PPEH01000001">
    <property type="protein sequence ID" value="PNW15612.1"/>
    <property type="molecule type" value="Genomic_DNA"/>
</dbReference>
<protein>
    <recommendedName>
        <fullName evidence="5">Tox-MPTase4 domain-containing protein</fullName>
    </recommendedName>
</protein>
<proteinExistence type="predicted"/>
<dbReference type="Proteomes" id="UP000236262">
    <property type="component" value="Unassembled WGS sequence"/>
</dbReference>
<dbReference type="OrthoDB" id="1275101at2"/>
<evidence type="ECO:0000313" key="3">
    <source>
        <dbReference type="Proteomes" id="UP000236262"/>
    </source>
</evidence>
<accession>A0A3G6RP71</accession>
<dbReference type="EMBL" id="CP033924">
    <property type="protein sequence ID" value="AZA81763.1"/>
    <property type="molecule type" value="Genomic_DNA"/>
</dbReference>